<dbReference type="Gene3D" id="3.30.700.10">
    <property type="entry name" value="Glycoprotein, Type 4 Pilin"/>
    <property type="match status" value="1"/>
</dbReference>
<dbReference type="SUPFAM" id="SSF54523">
    <property type="entry name" value="Pili subunits"/>
    <property type="match status" value="1"/>
</dbReference>
<dbReference type="InterPro" id="IPR012902">
    <property type="entry name" value="N_methyl_site"/>
</dbReference>
<dbReference type="Proteomes" id="UP000193334">
    <property type="component" value="Chromosome"/>
</dbReference>
<dbReference type="InterPro" id="IPR045584">
    <property type="entry name" value="Pilin-like"/>
</dbReference>
<gene>
    <name evidence="3" type="ORF">STSP1_02050</name>
</gene>
<dbReference type="EMBL" id="CP021023">
    <property type="protein sequence ID" value="ARN57629.1"/>
    <property type="molecule type" value="Genomic_DNA"/>
</dbReference>
<organism evidence="3 4">
    <name type="scientific">Sedimentisphaera salicampi</name>
    <dbReference type="NCBI Taxonomy" id="1941349"/>
    <lineage>
        <taxon>Bacteria</taxon>
        <taxon>Pseudomonadati</taxon>
        <taxon>Planctomycetota</taxon>
        <taxon>Phycisphaerae</taxon>
        <taxon>Sedimentisphaerales</taxon>
        <taxon>Sedimentisphaeraceae</taxon>
        <taxon>Sedimentisphaera</taxon>
    </lineage>
</organism>
<dbReference type="NCBIfam" id="TIGR02532">
    <property type="entry name" value="IV_pilin_GFxxxE"/>
    <property type="match status" value="1"/>
</dbReference>
<keyword evidence="2" id="KW-1133">Transmembrane helix</keyword>
<keyword evidence="1" id="KW-0488">Methylation</keyword>
<evidence type="ECO:0000313" key="3">
    <source>
        <dbReference type="EMBL" id="ARN57629.1"/>
    </source>
</evidence>
<feature type="transmembrane region" description="Helical" evidence="2">
    <location>
        <begin position="12"/>
        <end position="30"/>
    </location>
</feature>
<dbReference type="InterPro" id="IPR000983">
    <property type="entry name" value="Bac_GSPG_pilin"/>
</dbReference>
<dbReference type="PRINTS" id="PR00813">
    <property type="entry name" value="BCTERIALGSPG"/>
</dbReference>
<sequence>MKRSKGFTIVEMLTVMGIIVILISLLLPALQQVRDYSKVIQQKAQFHSIEVGIELFQSDFGEMPDSYDNINEDNTDLTPERTCQGSSQEDTNHYVGANKLAEAMMGLDMLGFHPSSGFWSDGEACVRYDDGSRGLEEVYSAETDTADWQTAEENLDARTGPYLDLENANAFQMSDVYENTTNFSADSLVLCDIYAKTRRASGLKTGMPILYFKARTQFSRQDYEHDENDQDDLDEYQDDIYYSIDNYALIDEGVPGSQNEDHPFIYEADETYSEDKLEDLILNEKVDSIKRPYRANSYILWSAGKDGLYGTADDLTNFDNEKE</sequence>
<dbReference type="Pfam" id="PF07963">
    <property type="entry name" value="N_methyl"/>
    <property type="match status" value="1"/>
</dbReference>
<dbReference type="KEGG" id="pbp:STSP1_02050"/>
<evidence type="ECO:0000313" key="4">
    <source>
        <dbReference type="Proteomes" id="UP000193334"/>
    </source>
</evidence>
<dbReference type="RefSeq" id="WP_085756258.1">
    <property type="nucleotide sequence ID" value="NZ_CP021023.1"/>
</dbReference>
<evidence type="ECO:0000256" key="1">
    <source>
        <dbReference type="ARBA" id="ARBA00022481"/>
    </source>
</evidence>
<keyword evidence="2" id="KW-0472">Membrane</keyword>
<proteinExistence type="predicted"/>
<keyword evidence="4" id="KW-1185">Reference proteome</keyword>
<dbReference type="GO" id="GO:0015628">
    <property type="term" value="P:protein secretion by the type II secretion system"/>
    <property type="evidence" value="ECO:0007669"/>
    <property type="project" value="InterPro"/>
</dbReference>
<reference evidence="4" key="1">
    <citation type="submission" date="2017-04" db="EMBL/GenBank/DDBJ databases">
        <title>Comparative genomics and description of representatives of a novel lineage of planctomycetes thriving in anoxic sediments.</title>
        <authorList>
            <person name="Spring S."/>
            <person name="Bunk B."/>
            <person name="Sproer C."/>
        </authorList>
    </citation>
    <scope>NUCLEOTIDE SEQUENCE [LARGE SCALE GENOMIC DNA]</scope>
    <source>
        <strain evidence="4">ST-PulAB-D4</strain>
    </source>
</reference>
<dbReference type="OrthoDB" id="277204at2"/>
<name>A0A1W6LPC3_9BACT</name>
<dbReference type="PANTHER" id="PTHR30093">
    <property type="entry name" value="GENERAL SECRETION PATHWAY PROTEIN G"/>
    <property type="match status" value="1"/>
</dbReference>
<keyword evidence="2" id="KW-0812">Transmembrane</keyword>
<accession>A0A1W6LPC3</accession>
<dbReference type="AlphaFoldDB" id="A0A1W6LPC3"/>
<protein>
    <submittedName>
        <fullName evidence="3">Type II secretion system protein G</fullName>
    </submittedName>
</protein>
<dbReference type="GO" id="GO:0015627">
    <property type="term" value="C:type II protein secretion system complex"/>
    <property type="evidence" value="ECO:0007669"/>
    <property type="project" value="InterPro"/>
</dbReference>
<dbReference type="STRING" id="1941349.STSP1_02050"/>
<evidence type="ECO:0000256" key="2">
    <source>
        <dbReference type="SAM" id="Phobius"/>
    </source>
</evidence>